<evidence type="ECO:0000313" key="3">
    <source>
        <dbReference type="EMBL" id="GAG43446.1"/>
    </source>
</evidence>
<feature type="non-terminal residue" evidence="3">
    <location>
        <position position="1"/>
    </location>
</feature>
<dbReference type="GO" id="GO:0005829">
    <property type="term" value="C:cytosol"/>
    <property type="evidence" value="ECO:0007669"/>
    <property type="project" value="TreeGrafter"/>
</dbReference>
<dbReference type="EMBL" id="BARS01056519">
    <property type="protein sequence ID" value="GAG43446.1"/>
    <property type="molecule type" value="Genomic_DNA"/>
</dbReference>
<name>X0Z4I9_9ZZZZ</name>
<comment type="caution">
    <text evidence="3">The sequence shown here is derived from an EMBL/GenBank/DDBJ whole genome shotgun (WGS) entry which is preliminary data.</text>
</comment>
<dbReference type="GO" id="GO:0019748">
    <property type="term" value="P:secondary metabolic process"/>
    <property type="evidence" value="ECO:0007669"/>
    <property type="project" value="TreeGrafter"/>
</dbReference>
<dbReference type="Pfam" id="PF04909">
    <property type="entry name" value="Amidohydro_2"/>
    <property type="match status" value="1"/>
</dbReference>
<sequence>WYGRSGRRQRLLEKYGEERVRIFYEQSRQYRDEWRIQWGFEPPESERPSDEEQAAKWAADLDLKGVERVNFVTGGGNDNLARIVEMYPDKFTGLAHHALFEEGAAEELERAINDLGLRGYKLIGSAQTRPIDDEAAYPVWETAERLKVPVLIHFGVLGGGGGPPYDLKNMNPLT</sequence>
<dbReference type="InterPro" id="IPR006680">
    <property type="entry name" value="Amidohydro-rel"/>
</dbReference>
<dbReference type="GO" id="GO:0016787">
    <property type="term" value="F:hydrolase activity"/>
    <property type="evidence" value="ECO:0007669"/>
    <property type="project" value="InterPro"/>
</dbReference>
<accession>X0Z4I9</accession>
<dbReference type="InterPro" id="IPR032466">
    <property type="entry name" value="Metal_Hydrolase"/>
</dbReference>
<dbReference type="Gene3D" id="3.20.20.140">
    <property type="entry name" value="Metal-dependent hydrolases"/>
    <property type="match status" value="1"/>
</dbReference>
<dbReference type="AlphaFoldDB" id="X0Z4I9"/>
<dbReference type="GO" id="GO:0016831">
    <property type="term" value="F:carboxy-lyase activity"/>
    <property type="evidence" value="ECO:0007669"/>
    <property type="project" value="InterPro"/>
</dbReference>
<dbReference type="SUPFAM" id="SSF51556">
    <property type="entry name" value="Metallo-dependent hydrolases"/>
    <property type="match status" value="1"/>
</dbReference>
<dbReference type="InterPro" id="IPR032465">
    <property type="entry name" value="ACMSD"/>
</dbReference>
<organism evidence="3">
    <name type="scientific">marine sediment metagenome</name>
    <dbReference type="NCBI Taxonomy" id="412755"/>
    <lineage>
        <taxon>unclassified sequences</taxon>
        <taxon>metagenomes</taxon>
        <taxon>ecological metagenomes</taxon>
    </lineage>
</organism>
<dbReference type="PANTHER" id="PTHR21240">
    <property type="entry name" value="2-AMINO-3-CARBOXYLMUCONATE-6-SEMIALDEHYDE DECARBOXYLASE"/>
    <property type="match status" value="1"/>
</dbReference>
<evidence type="ECO:0000256" key="1">
    <source>
        <dbReference type="ARBA" id="ARBA00023239"/>
    </source>
</evidence>
<evidence type="ECO:0000259" key="2">
    <source>
        <dbReference type="Pfam" id="PF04909"/>
    </source>
</evidence>
<proteinExistence type="predicted"/>
<reference evidence="3" key="1">
    <citation type="journal article" date="2014" name="Front. Microbiol.">
        <title>High frequency of phylogenetically diverse reductive dehalogenase-homologous genes in deep subseafloor sedimentary metagenomes.</title>
        <authorList>
            <person name="Kawai M."/>
            <person name="Futagami T."/>
            <person name="Toyoda A."/>
            <person name="Takaki Y."/>
            <person name="Nishi S."/>
            <person name="Hori S."/>
            <person name="Arai W."/>
            <person name="Tsubouchi T."/>
            <person name="Morono Y."/>
            <person name="Uchiyama I."/>
            <person name="Ito T."/>
            <person name="Fujiyama A."/>
            <person name="Inagaki F."/>
            <person name="Takami H."/>
        </authorList>
    </citation>
    <scope>NUCLEOTIDE SEQUENCE</scope>
    <source>
        <strain evidence="3">Expedition CK06-06</strain>
    </source>
</reference>
<dbReference type="PANTHER" id="PTHR21240:SF30">
    <property type="entry name" value="AMIDOHYDROLASE-RELATED DOMAIN-CONTAINING PROTEIN-RELATED"/>
    <property type="match status" value="1"/>
</dbReference>
<feature type="non-terminal residue" evidence="3">
    <location>
        <position position="174"/>
    </location>
</feature>
<gene>
    <name evidence="3" type="ORF">S01H1_83204</name>
</gene>
<keyword evidence="1" id="KW-0456">Lyase</keyword>
<protein>
    <recommendedName>
        <fullName evidence="2">Amidohydrolase-related domain-containing protein</fullName>
    </recommendedName>
</protein>
<feature type="domain" description="Amidohydrolase-related" evidence="2">
    <location>
        <begin position="58"/>
        <end position="173"/>
    </location>
</feature>